<dbReference type="PANTHER" id="PTHR10698:SF0">
    <property type="entry name" value="V-TYPE PROTON ATPASE SUBUNIT H"/>
    <property type="match status" value="1"/>
</dbReference>
<dbReference type="InterPro" id="IPR004908">
    <property type="entry name" value="ATPase_V1-cplx_hsu"/>
</dbReference>
<keyword evidence="8" id="KW-1185">Reference proteome</keyword>
<feature type="compositionally biased region" description="Basic and acidic residues" evidence="5">
    <location>
        <begin position="794"/>
        <end position="805"/>
    </location>
</feature>
<dbReference type="PANTHER" id="PTHR10698">
    <property type="entry name" value="V-TYPE PROTON ATPASE SUBUNIT H"/>
    <property type="match status" value="1"/>
</dbReference>
<feature type="compositionally biased region" description="Basic and acidic residues" evidence="5">
    <location>
        <begin position="1273"/>
        <end position="1302"/>
    </location>
</feature>
<feature type="region of interest" description="Disordered" evidence="5">
    <location>
        <begin position="1086"/>
        <end position="1329"/>
    </location>
</feature>
<dbReference type="InterPro" id="IPR011987">
    <property type="entry name" value="ATPase_V1-cplx_hsu_C"/>
</dbReference>
<accession>A0A2P7YYX7</accession>
<feature type="compositionally biased region" description="Acidic residues" evidence="5">
    <location>
        <begin position="1482"/>
        <end position="1492"/>
    </location>
</feature>
<dbReference type="Gene3D" id="1.10.1170.10">
    <property type="entry name" value="Inhibitor Of Apoptosis Protein (2mihbC-IAP-1), Chain A"/>
    <property type="match status" value="2"/>
</dbReference>
<dbReference type="InterPro" id="IPR011989">
    <property type="entry name" value="ARM-like"/>
</dbReference>
<feature type="compositionally biased region" description="Acidic residues" evidence="5">
    <location>
        <begin position="781"/>
        <end position="793"/>
    </location>
</feature>
<dbReference type="Pfam" id="PF00653">
    <property type="entry name" value="BIR"/>
    <property type="match status" value="2"/>
</dbReference>
<feature type="compositionally biased region" description="Basic residues" evidence="5">
    <location>
        <begin position="806"/>
        <end position="816"/>
    </location>
</feature>
<feature type="compositionally biased region" description="Basic and acidic residues" evidence="5">
    <location>
        <begin position="1388"/>
        <end position="1435"/>
    </location>
</feature>
<dbReference type="Gene3D" id="1.25.10.10">
    <property type="entry name" value="Leucine-rich Repeat Variant"/>
    <property type="match status" value="1"/>
</dbReference>
<evidence type="ECO:0000256" key="5">
    <source>
        <dbReference type="SAM" id="MobiDB-lite"/>
    </source>
</evidence>
<feature type="compositionally biased region" description="Polar residues" evidence="5">
    <location>
        <begin position="1447"/>
        <end position="1458"/>
    </location>
</feature>
<feature type="region of interest" description="Disordered" evidence="5">
    <location>
        <begin position="701"/>
        <end position="1014"/>
    </location>
</feature>
<feature type="compositionally biased region" description="Low complexity" evidence="5">
    <location>
        <begin position="751"/>
        <end position="762"/>
    </location>
</feature>
<feature type="compositionally biased region" description="Basic and acidic residues" evidence="5">
    <location>
        <begin position="941"/>
        <end position="953"/>
    </location>
</feature>
<feature type="compositionally biased region" description="Basic and acidic residues" evidence="5">
    <location>
        <begin position="838"/>
        <end position="850"/>
    </location>
</feature>
<dbReference type="OrthoDB" id="10263554at2759"/>
<dbReference type="SUPFAM" id="SSF57924">
    <property type="entry name" value="Inhibitor of apoptosis (IAP) repeat"/>
    <property type="match status" value="2"/>
</dbReference>
<organism evidence="7 8">
    <name type="scientific">Candidozyma pseudohaemuli</name>
    <dbReference type="NCBI Taxonomy" id="418784"/>
    <lineage>
        <taxon>Eukaryota</taxon>
        <taxon>Fungi</taxon>
        <taxon>Dikarya</taxon>
        <taxon>Ascomycota</taxon>
        <taxon>Saccharomycotina</taxon>
        <taxon>Pichiomycetes</taxon>
        <taxon>Metschnikowiaceae</taxon>
        <taxon>Candidozyma</taxon>
    </lineage>
</organism>
<dbReference type="GO" id="GO:0000329">
    <property type="term" value="C:fungal-type vacuole membrane"/>
    <property type="evidence" value="ECO:0007669"/>
    <property type="project" value="TreeGrafter"/>
</dbReference>
<dbReference type="Pfam" id="PF03224">
    <property type="entry name" value="V-ATPase_H_N"/>
    <property type="match status" value="1"/>
</dbReference>
<evidence type="ECO:0000313" key="8">
    <source>
        <dbReference type="Proteomes" id="UP000241107"/>
    </source>
</evidence>
<comment type="similarity">
    <text evidence="1">Belongs to the V-ATPase H subunit family.</text>
</comment>
<feature type="compositionally biased region" description="Acidic residues" evidence="5">
    <location>
        <begin position="886"/>
        <end position="899"/>
    </location>
</feature>
<evidence type="ECO:0000259" key="6">
    <source>
        <dbReference type="Pfam" id="PF11698"/>
    </source>
</evidence>
<dbReference type="EMBL" id="PYFQ01000001">
    <property type="protein sequence ID" value="PSK41163.1"/>
    <property type="molecule type" value="Genomic_DNA"/>
</dbReference>
<name>A0A2P7YYX7_9ASCO</name>
<dbReference type="SMART" id="SM00238">
    <property type="entry name" value="BIR"/>
    <property type="match status" value="2"/>
</dbReference>
<reference evidence="7 8" key="1">
    <citation type="submission" date="2018-03" db="EMBL/GenBank/DDBJ databases">
        <title>Candida pseudohaemulonii genome assembly and annotation.</title>
        <authorList>
            <person name="Munoz J.F."/>
            <person name="Gade L.G."/>
            <person name="Chow N.A."/>
            <person name="Litvintseva A.P."/>
            <person name="Loparev V.N."/>
            <person name="Cuomo C.A."/>
        </authorList>
    </citation>
    <scope>NUCLEOTIDE SEQUENCE [LARGE SCALE GENOMIC DNA]</scope>
    <source>
        <strain evidence="7 8">B12108</strain>
    </source>
</reference>
<dbReference type="InterPro" id="IPR001370">
    <property type="entry name" value="BIR_rpt"/>
</dbReference>
<dbReference type="GO" id="GO:0046961">
    <property type="term" value="F:proton-transporting ATPase activity, rotational mechanism"/>
    <property type="evidence" value="ECO:0007669"/>
    <property type="project" value="InterPro"/>
</dbReference>
<dbReference type="Gene3D" id="1.25.40.150">
    <property type="entry name" value="V-type ATPase, subunit H, C-terminal domain"/>
    <property type="match status" value="1"/>
</dbReference>
<dbReference type="STRING" id="418784.A0A2P7YYX7"/>
<gene>
    <name evidence="7" type="ORF">C7M61_000837</name>
</gene>
<keyword evidence="4" id="KW-0406">Ion transport</keyword>
<dbReference type="Pfam" id="PF11698">
    <property type="entry name" value="V-ATPase_H_C"/>
    <property type="match status" value="1"/>
</dbReference>
<evidence type="ECO:0000313" key="7">
    <source>
        <dbReference type="EMBL" id="PSK41163.1"/>
    </source>
</evidence>
<feature type="compositionally biased region" description="Polar residues" evidence="5">
    <location>
        <begin position="905"/>
        <end position="917"/>
    </location>
</feature>
<protein>
    <recommendedName>
        <fullName evidence="6">ATPase V1 complex subunit H C-terminal domain-containing protein</fullName>
    </recommendedName>
</protein>
<evidence type="ECO:0000256" key="1">
    <source>
        <dbReference type="ARBA" id="ARBA00008613"/>
    </source>
</evidence>
<feature type="compositionally biased region" description="Polar residues" evidence="5">
    <location>
        <begin position="1218"/>
        <end position="1233"/>
    </location>
</feature>
<dbReference type="CDD" id="cd00022">
    <property type="entry name" value="BIR"/>
    <property type="match status" value="1"/>
</dbReference>
<dbReference type="GeneID" id="36564229"/>
<feature type="compositionally biased region" description="Basic and acidic residues" evidence="5">
    <location>
        <begin position="1128"/>
        <end position="1164"/>
    </location>
</feature>
<feature type="region of interest" description="Disordered" evidence="5">
    <location>
        <begin position="1559"/>
        <end position="1584"/>
    </location>
</feature>
<feature type="compositionally biased region" description="Basic and acidic residues" evidence="5">
    <location>
        <begin position="1504"/>
        <end position="1517"/>
    </location>
</feature>
<dbReference type="GO" id="GO:0000221">
    <property type="term" value="C:vacuolar proton-transporting V-type ATPase, V1 domain"/>
    <property type="evidence" value="ECO:0007669"/>
    <property type="project" value="InterPro"/>
</dbReference>
<feature type="domain" description="ATPase V1 complex subunit H C-terminal" evidence="6">
    <location>
        <begin position="373"/>
        <end position="493"/>
    </location>
</feature>
<proteinExistence type="inferred from homology"/>
<dbReference type="InterPro" id="IPR038497">
    <property type="entry name" value="ATPase_V1-cplx_hsu_C_sf"/>
</dbReference>
<dbReference type="VEuPathDB" id="FungiDB:C7M61_000837"/>
<feature type="region of interest" description="Disordered" evidence="5">
    <location>
        <begin position="1388"/>
        <end position="1517"/>
    </location>
</feature>
<dbReference type="InterPro" id="IPR016024">
    <property type="entry name" value="ARM-type_fold"/>
</dbReference>
<dbReference type="PROSITE" id="PS50143">
    <property type="entry name" value="BIR_REPEAT_2"/>
    <property type="match status" value="2"/>
</dbReference>
<dbReference type="SUPFAM" id="SSF48371">
    <property type="entry name" value="ARM repeat"/>
    <property type="match status" value="1"/>
</dbReference>
<sequence length="1714" mass="190328">MALSIISEIGLVAASSTPIVNMASEYTPLVIESSSLSDSRKLVREKIIPWEGLARAGIINNDQADLIKILETQNADSKRETVLSSVDLYSKTILNLLNKLEINSRDDVLKSVLVLMSDLLTDPEAKVFLETLLGLSKVDSSLPFHPFVKHLDNNDLLIKTLSFYNLVILLGKAAKDDIKVDKEVLIKLFDLACSKTYIGNTADQNLQSIGVQLLQDLIVHKNYRAIFQEHNLVSNFKSINTLIELLAKKPNTTNFQLLYYVFLTVWILSFSSTINKTIVHNFPQLVGNLLTVSKESIKLKVVRVAISALKNFVAVTVSNLEQYSVVKLVLFHDGLNIVKTIQTRKFAANGSDDELSSDLAYLNDTLSEVVSSKLSSMDEYLVELENPELLSWSSPTHKSSEFWQENAHKFKDNNFKLVKRMLEILTADNTLTAKVILLNDLQFLIKNLGSDVINFLNTEKGGQYKLLIMTLLENNGGDNELKYEALKTIQHLYRDEREKSFTDGIKIPTTRIIKVWEHEVPSITSLVDNGFYYTPTRKNQDQVTCFWCGKKENDIVGVQALGCHHLRTSPKCAYGLIQSNMEYCVSARDKEEFWRKLAEEERAPRSVTDPHSTESVMLRASTFKDLWKLDDQKKCTATSRDLAKAGLYYSPLDKDNDRVICMYCDCPLDHWDPEDDPLREHRANSYAYCYFLDTLLGGKQPGTSSEKRSGAKRKSKVPLPDDSIDDIDDSIMSTTPVPSPRVKPADKENDSSVSSPLNESVSKWPSPLPSTEPELHKDSEFDAYDFSIEDIEDPDHGSIFDDGKAKVYHRKPRLRKPPPPPPESLVKKKSSKGSFMLEVDKSRESDESTHHSMTLTHTNGEHKQSLQTSESPLINDKPLGPSAVEDTPEDVIDGASDMDIDAKNNRGSTGQSENSLVESDDMTPSLDDGSKFTILENDSSYEDHGSALDEQQKLKKAAKPIPKIESGNTRKRLLESLDGSMDSDRFKQILASPGKKKKVKLNQPEGAYKPKDDILDLSGHNIGDFNESNISYLEEQKQSLKGQNDEVSTKKAPVLSTELSTKVKKSAFDDDDDDFDFFVHRSKKLKSVQKSDTNEEPANDKPHSSLDKNSLLDISASTDVEMAQQGTSKEKALNLNEARKAPDSHLNKNDDEGGSDKDSLHAINDHIVGAGHSDERSNEEDIGSKEGGQQSAAEEDGPSNHEQSSEPQIEEEEHSLEKNASSNHGEDQASPTDHASAGKRASSPYASPHVPEVDPDTKNQFDATPAAPASVAESKETTVEEYVDTRADFDDSKAETPTRVKAENANGTLSDGDNDSGGESDFTLSPSTYGDYVKDMRSMEDEFVDSSVMQESKSGGLMIEKSSKSNILENVDEDPINIDEQGGMVLFDEHSSKKEPERVMVLEKAPLREKEPSDVGERKSNHVQLRSEAEERVNDTLDEEEALGTEDANNGNTETSIGDVSMEGAKPTSPEASERDDSAIATDEEKELDESDDRMAPHAQRASDTVHDENGAKKDAIMKVGADIPVLRMSEGAIEPVSSPSYNESPHNRTFIEESLPASVDGREDGSNEQQHQEGVPSPSTKQLENISGSFIESSTPRKNQVREDAVYKYYPRIDTSKLGNIMDELKTLTDTMDYLAEVSAASCELHNDNEGILTDFIAAMPEEEEAMTVKEWMQHNAATCGRTVRAIADRMIEAYAAEFDNLIEYVASLPTTD</sequence>
<evidence type="ECO:0000256" key="2">
    <source>
        <dbReference type="ARBA" id="ARBA00022448"/>
    </source>
</evidence>
<keyword evidence="3" id="KW-0375">Hydrogen ion transport</keyword>
<dbReference type="RefSeq" id="XP_024715862.1">
    <property type="nucleotide sequence ID" value="XM_024856263.1"/>
</dbReference>
<evidence type="ECO:0000256" key="3">
    <source>
        <dbReference type="ARBA" id="ARBA00022781"/>
    </source>
</evidence>
<keyword evidence="2" id="KW-0813">Transport</keyword>
<comment type="caution">
    <text evidence="7">The sequence shown here is derived from an EMBL/GenBank/DDBJ whole genome shotgun (WGS) entry which is preliminary data.</text>
</comment>
<dbReference type="Proteomes" id="UP000241107">
    <property type="component" value="Unassembled WGS sequence"/>
</dbReference>
<evidence type="ECO:0000256" key="4">
    <source>
        <dbReference type="ARBA" id="ARBA00023065"/>
    </source>
</evidence>